<evidence type="ECO:0000313" key="3">
    <source>
        <dbReference type="EMBL" id="MED6139398.1"/>
    </source>
</evidence>
<dbReference type="EMBL" id="JASCZI010061736">
    <property type="protein sequence ID" value="MED6139398.1"/>
    <property type="molecule type" value="Genomic_DNA"/>
</dbReference>
<evidence type="ECO:0000256" key="1">
    <source>
        <dbReference type="SAM" id="MobiDB-lite"/>
    </source>
</evidence>
<reference evidence="3 4" key="1">
    <citation type="journal article" date="2023" name="Plants (Basel)">
        <title>Bridging the Gap: Combining Genomics and Transcriptomics Approaches to Understand Stylosanthes scabra, an Orphan Legume from the Brazilian Caatinga.</title>
        <authorList>
            <person name="Ferreira-Neto J.R.C."/>
            <person name="da Silva M.D."/>
            <person name="Binneck E."/>
            <person name="de Melo N.F."/>
            <person name="da Silva R.H."/>
            <person name="de Melo A.L.T.M."/>
            <person name="Pandolfi V."/>
            <person name="Bustamante F.O."/>
            <person name="Brasileiro-Vidal A.C."/>
            <person name="Benko-Iseppon A.M."/>
        </authorList>
    </citation>
    <scope>NUCLEOTIDE SEQUENCE [LARGE SCALE GENOMIC DNA]</scope>
    <source>
        <tissue evidence="3">Leaves</tissue>
    </source>
</reference>
<keyword evidence="4" id="KW-1185">Reference proteome</keyword>
<dbReference type="InterPro" id="IPR025558">
    <property type="entry name" value="DUF4283"/>
</dbReference>
<sequence length="349" mass="39528">MFFVGTKESAMGAIWSRPVGFKVADLGKNLFHFFFDCENDADRIVKGSLWLFKGFILHLDKWKEGVNNDDQSLRSFPLWVQFWGLPEQFKTLEVGRKLARRVGEVLEVDLFEVKGKENQIVKARVELNGPRKVRDSLRLLGPNIDQLEQNIVRQGALGEWIKADQVGRQIFNNDFKSSEGNANGNWSSSKPEKKPPPDWLANGISKLNLKGNLKGDNRMKMNQVEQKEEKGRLSSEGGGRTVLSKMVVPMNTEENIVVGGSYTPTKRNIQKIKQDVRQKRGNGKIGSGRKRAISGKENFKNGKRICLESRDLKEAGGRVPAVNWHPRNYEAIELELSGFRETLDSPQSY</sequence>
<feature type="domain" description="DUF4283" evidence="2">
    <location>
        <begin position="10"/>
        <end position="66"/>
    </location>
</feature>
<dbReference type="PANTHER" id="PTHR31286">
    <property type="entry name" value="GLYCINE-RICH CELL WALL STRUCTURAL PROTEIN 1.8-LIKE"/>
    <property type="match status" value="1"/>
</dbReference>
<proteinExistence type="predicted"/>
<organism evidence="3 4">
    <name type="scientific">Stylosanthes scabra</name>
    <dbReference type="NCBI Taxonomy" id="79078"/>
    <lineage>
        <taxon>Eukaryota</taxon>
        <taxon>Viridiplantae</taxon>
        <taxon>Streptophyta</taxon>
        <taxon>Embryophyta</taxon>
        <taxon>Tracheophyta</taxon>
        <taxon>Spermatophyta</taxon>
        <taxon>Magnoliopsida</taxon>
        <taxon>eudicotyledons</taxon>
        <taxon>Gunneridae</taxon>
        <taxon>Pentapetalae</taxon>
        <taxon>rosids</taxon>
        <taxon>fabids</taxon>
        <taxon>Fabales</taxon>
        <taxon>Fabaceae</taxon>
        <taxon>Papilionoideae</taxon>
        <taxon>50 kb inversion clade</taxon>
        <taxon>dalbergioids sensu lato</taxon>
        <taxon>Dalbergieae</taxon>
        <taxon>Pterocarpus clade</taxon>
        <taxon>Stylosanthes</taxon>
    </lineage>
</organism>
<feature type="compositionally biased region" description="Polar residues" evidence="1">
    <location>
        <begin position="177"/>
        <end position="186"/>
    </location>
</feature>
<gene>
    <name evidence="3" type="ORF">PIB30_083483</name>
</gene>
<dbReference type="InterPro" id="IPR040256">
    <property type="entry name" value="At4g02000-like"/>
</dbReference>
<dbReference type="Pfam" id="PF14111">
    <property type="entry name" value="DUF4283"/>
    <property type="match status" value="1"/>
</dbReference>
<feature type="region of interest" description="Disordered" evidence="1">
    <location>
        <begin position="177"/>
        <end position="238"/>
    </location>
</feature>
<dbReference type="Proteomes" id="UP001341840">
    <property type="component" value="Unassembled WGS sequence"/>
</dbReference>
<comment type="caution">
    <text evidence="3">The sequence shown here is derived from an EMBL/GenBank/DDBJ whole genome shotgun (WGS) entry which is preliminary data.</text>
</comment>
<protein>
    <recommendedName>
        <fullName evidence="2">DUF4283 domain-containing protein</fullName>
    </recommendedName>
</protein>
<name>A0ABU6SUF5_9FABA</name>
<evidence type="ECO:0000313" key="4">
    <source>
        <dbReference type="Proteomes" id="UP001341840"/>
    </source>
</evidence>
<dbReference type="PANTHER" id="PTHR31286:SF167">
    <property type="entry name" value="OS09G0268800 PROTEIN"/>
    <property type="match status" value="1"/>
</dbReference>
<evidence type="ECO:0000259" key="2">
    <source>
        <dbReference type="Pfam" id="PF14111"/>
    </source>
</evidence>
<accession>A0ABU6SUF5</accession>
<feature type="compositionally biased region" description="Basic and acidic residues" evidence="1">
    <location>
        <begin position="213"/>
        <end position="233"/>
    </location>
</feature>